<dbReference type="PaxDb" id="589924-Ferp_1925"/>
<feature type="transmembrane region" description="Helical" evidence="1">
    <location>
        <begin position="119"/>
        <end position="139"/>
    </location>
</feature>
<dbReference type="Proteomes" id="UP000002613">
    <property type="component" value="Chromosome"/>
</dbReference>
<protein>
    <submittedName>
        <fullName evidence="3">VanZ family protein</fullName>
    </submittedName>
</protein>
<dbReference type="Pfam" id="PF04892">
    <property type="entry name" value="VanZ"/>
    <property type="match status" value="1"/>
</dbReference>
<organism evidence="3 4">
    <name type="scientific">Ferroglobus placidus (strain DSM 10642 / AEDII12DO)</name>
    <dbReference type="NCBI Taxonomy" id="589924"/>
    <lineage>
        <taxon>Archaea</taxon>
        <taxon>Methanobacteriati</taxon>
        <taxon>Methanobacteriota</taxon>
        <taxon>Archaeoglobi</taxon>
        <taxon>Archaeoglobales</taxon>
        <taxon>Archaeoglobaceae</taxon>
        <taxon>Ferroglobus</taxon>
    </lineage>
</organism>
<proteinExistence type="predicted"/>
<name>D3S000_FERPA</name>
<dbReference type="EMBL" id="CP001899">
    <property type="protein sequence ID" value="ADC66063.1"/>
    <property type="molecule type" value="Genomic_DNA"/>
</dbReference>
<dbReference type="NCBIfam" id="NF037970">
    <property type="entry name" value="vanZ_1"/>
    <property type="match status" value="1"/>
</dbReference>
<sequence>MQKKYIYGIFAIVYASAIFLLSSSSNPPNPISRENIVVIYDFLKEHGLGFLAVPFYFAFKYPDKFAHILLYVGFGFVLNPAVRDLIKFNPYVMTILIGTSYGIFDEIHQMFVPGRSSSVMDLFADMLGLILSQIFVMGFNKYKIWRLKEGGLDG</sequence>
<dbReference type="HOGENOM" id="CLU_096028_5_2_2"/>
<feature type="transmembrane region" description="Helical" evidence="1">
    <location>
        <begin position="65"/>
        <end position="81"/>
    </location>
</feature>
<evidence type="ECO:0000259" key="2">
    <source>
        <dbReference type="Pfam" id="PF04892"/>
    </source>
</evidence>
<keyword evidence="4" id="KW-1185">Reference proteome</keyword>
<dbReference type="OrthoDB" id="141778at2157"/>
<dbReference type="KEGG" id="fpl:Ferp_1925"/>
<evidence type="ECO:0000313" key="4">
    <source>
        <dbReference type="Proteomes" id="UP000002613"/>
    </source>
</evidence>
<evidence type="ECO:0000313" key="3">
    <source>
        <dbReference type="EMBL" id="ADC66063.1"/>
    </source>
</evidence>
<dbReference type="AlphaFoldDB" id="D3S000"/>
<dbReference type="RefSeq" id="WP_012966402.1">
    <property type="nucleotide sequence ID" value="NC_013849.1"/>
</dbReference>
<dbReference type="GeneID" id="25395320"/>
<feature type="transmembrane region" description="Helical" evidence="1">
    <location>
        <begin position="6"/>
        <end position="24"/>
    </location>
</feature>
<gene>
    <name evidence="3" type="ordered locus">Ferp_1925</name>
</gene>
<dbReference type="InterPro" id="IPR006976">
    <property type="entry name" value="VanZ-like"/>
</dbReference>
<reference evidence="4" key="1">
    <citation type="submission" date="2010-02" db="EMBL/GenBank/DDBJ databases">
        <title>Complete sequence of Ferroglobus placidus DSM 10642.</title>
        <authorList>
            <consortium name="US DOE Joint Genome Institute"/>
            <person name="Lucas S."/>
            <person name="Copeland A."/>
            <person name="Lapidus A."/>
            <person name="Cheng J.-F."/>
            <person name="Bruce D."/>
            <person name="Goodwin L."/>
            <person name="Pitluck S."/>
            <person name="Saunders E."/>
            <person name="Brettin T."/>
            <person name="Detter J.C."/>
            <person name="Han C."/>
            <person name="Tapia R."/>
            <person name="Larimer F."/>
            <person name="Land M."/>
            <person name="Hauser L."/>
            <person name="Kyrpides N."/>
            <person name="Ivanova N."/>
            <person name="Holmes D."/>
            <person name="Lovley D."/>
            <person name="Kyrpides N."/>
            <person name="Anderson I.J."/>
            <person name="Woyke T."/>
        </authorList>
    </citation>
    <scope>NUCLEOTIDE SEQUENCE [LARGE SCALE GENOMIC DNA]</scope>
    <source>
        <strain evidence="4">DSM 10642 / AEDII12DO</strain>
    </source>
</reference>
<feature type="domain" description="VanZ-like" evidence="2">
    <location>
        <begin position="16"/>
        <end position="134"/>
    </location>
</feature>
<keyword evidence="1" id="KW-1133">Transmembrane helix</keyword>
<evidence type="ECO:0000256" key="1">
    <source>
        <dbReference type="SAM" id="Phobius"/>
    </source>
</evidence>
<keyword evidence="1" id="KW-0812">Transmembrane</keyword>
<accession>D3S000</accession>
<reference evidence="3 4" key="2">
    <citation type="journal article" date="2011" name="Stand. Genomic Sci.">
        <title>Complete genome sequence of Ferroglobus placidus AEDII12DO.</title>
        <authorList>
            <person name="Anderson I."/>
            <person name="Risso C."/>
            <person name="Holmes D."/>
            <person name="Lucas S."/>
            <person name="Copeland A."/>
            <person name="Lapidus A."/>
            <person name="Cheng J.F."/>
            <person name="Bruce D."/>
            <person name="Goodwin L."/>
            <person name="Pitluck S."/>
            <person name="Saunders E."/>
            <person name="Brettin T."/>
            <person name="Detter J.C."/>
            <person name="Han C."/>
            <person name="Tapia R."/>
            <person name="Larimer F."/>
            <person name="Land M."/>
            <person name="Hauser L."/>
            <person name="Woyke T."/>
            <person name="Lovley D."/>
            <person name="Kyrpides N."/>
            <person name="Ivanova N."/>
        </authorList>
    </citation>
    <scope>NUCLEOTIDE SEQUENCE [LARGE SCALE GENOMIC DNA]</scope>
    <source>
        <strain evidence="4">DSM 10642 / AEDII12DO</strain>
    </source>
</reference>
<dbReference type="eggNOG" id="arCOG03232">
    <property type="taxonomic scope" value="Archaea"/>
</dbReference>
<keyword evidence="1" id="KW-0472">Membrane</keyword>
<dbReference type="STRING" id="589924.Ferp_1925"/>
<feature type="transmembrane region" description="Helical" evidence="1">
    <location>
        <begin position="88"/>
        <end position="104"/>
    </location>
</feature>